<gene>
    <name evidence="1" type="ORF">BC938DRAFT_476118</name>
</gene>
<evidence type="ECO:0000313" key="1">
    <source>
        <dbReference type="EMBL" id="RUS17925.1"/>
    </source>
</evidence>
<accession>A0A433PKD8</accession>
<proteinExistence type="predicted"/>
<organism evidence="1 2">
    <name type="scientific">Jimgerdemannia flammicorona</name>
    <dbReference type="NCBI Taxonomy" id="994334"/>
    <lineage>
        <taxon>Eukaryota</taxon>
        <taxon>Fungi</taxon>
        <taxon>Fungi incertae sedis</taxon>
        <taxon>Mucoromycota</taxon>
        <taxon>Mucoromycotina</taxon>
        <taxon>Endogonomycetes</taxon>
        <taxon>Endogonales</taxon>
        <taxon>Endogonaceae</taxon>
        <taxon>Jimgerdemannia</taxon>
    </lineage>
</organism>
<protein>
    <submittedName>
        <fullName evidence="1">Uncharacterized protein</fullName>
    </submittedName>
</protein>
<name>A0A433PKD8_9FUNG</name>
<reference evidence="1 2" key="1">
    <citation type="journal article" date="2018" name="New Phytol.">
        <title>Phylogenomics of Endogonaceae and evolution of mycorrhizas within Mucoromycota.</title>
        <authorList>
            <person name="Chang Y."/>
            <person name="Desiro A."/>
            <person name="Na H."/>
            <person name="Sandor L."/>
            <person name="Lipzen A."/>
            <person name="Clum A."/>
            <person name="Barry K."/>
            <person name="Grigoriev I.V."/>
            <person name="Martin F.M."/>
            <person name="Stajich J.E."/>
            <person name="Smith M.E."/>
            <person name="Bonito G."/>
            <person name="Spatafora J.W."/>
        </authorList>
    </citation>
    <scope>NUCLEOTIDE SEQUENCE [LARGE SCALE GENOMIC DNA]</scope>
    <source>
        <strain evidence="1 2">AD002</strain>
    </source>
</reference>
<evidence type="ECO:0000313" key="2">
    <source>
        <dbReference type="Proteomes" id="UP000274822"/>
    </source>
</evidence>
<dbReference type="AlphaFoldDB" id="A0A433PKD8"/>
<keyword evidence="2" id="KW-1185">Reference proteome</keyword>
<sequence>MGFSLVFIWGAKAVYTSACRLEIGSAYALQVALLQIPAMTAFSAWCNWNKVEEARFTFT</sequence>
<dbReference type="Proteomes" id="UP000274822">
    <property type="component" value="Unassembled WGS sequence"/>
</dbReference>
<comment type="caution">
    <text evidence="1">The sequence shown here is derived from an EMBL/GenBank/DDBJ whole genome shotgun (WGS) entry which is preliminary data.</text>
</comment>
<dbReference type="EMBL" id="RBNJ01022654">
    <property type="protein sequence ID" value="RUS17925.1"/>
    <property type="molecule type" value="Genomic_DNA"/>
</dbReference>